<organism evidence="2">
    <name type="scientific">Cacopsylla melanoneura</name>
    <dbReference type="NCBI Taxonomy" id="428564"/>
    <lineage>
        <taxon>Eukaryota</taxon>
        <taxon>Metazoa</taxon>
        <taxon>Ecdysozoa</taxon>
        <taxon>Arthropoda</taxon>
        <taxon>Hexapoda</taxon>
        <taxon>Insecta</taxon>
        <taxon>Pterygota</taxon>
        <taxon>Neoptera</taxon>
        <taxon>Paraneoptera</taxon>
        <taxon>Hemiptera</taxon>
        <taxon>Sternorrhyncha</taxon>
        <taxon>Psylloidea</taxon>
        <taxon>Psyllidae</taxon>
        <taxon>Psyllinae</taxon>
        <taxon>Cacopsylla</taxon>
    </lineage>
</organism>
<feature type="compositionally biased region" description="Basic and acidic residues" evidence="1">
    <location>
        <begin position="18"/>
        <end position="37"/>
    </location>
</feature>
<sequence length="489" mass="56515">MTGEENKVMDGGGGTIPPDKERSNDPEQPKTSDHTDPMRSNQKQVRESLHYTNDMKIEEYKLVIQKKFINNQTRIAISELQVGDVLYRKMNIGKMILEINKIGRNKIVVKCKDAETANTVVDSDALKMLGFDCFIPFSFVSRAVVIQNVDEEYTEDELQDDLECGPYKILSIKRMNRRRVVDGKLTFGPSRSIKVYFEGSEFPRHVYLWGVRLRCEPFVPPVIQCFSCSRYNHTAAQCKGKKICKVCGSKDESHTCSLKEMCINCKGEHKADDKECPEKKRQKAIKDIMAYQNLTFMEAAIQMPKLDERSLFSVVTKNMYDVLDGYEEEFPELGNRRVSAKPKLQEVFEPYRAPAAVRRKVETSKRQYLQARSKRNRSEDNTPEEQYHAEKKTNVNRSVFTSSSNGSTTPRKSQYNRVHGYEFFRQDRNYTKYENLGKFKSQQQEKQNKDSGKSNEISENSSDVNTNNLDRESNKLSEVNDETMEIELK</sequence>
<feature type="compositionally biased region" description="Polar residues" evidence="1">
    <location>
        <begin position="454"/>
        <end position="468"/>
    </location>
</feature>
<evidence type="ECO:0008006" key="3">
    <source>
        <dbReference type="Google" id="ProtNLM"/>
    </source>
</evidence>
<evidence type="ECO:0000256" key="1">
    <source>
        <dbReference type="SAM" id="MobiDB-lite"/>
    </source>
</evidence>
<protein>
    <recommendedName>
        <fullName evidence="3">Gag-like protein</fullName>
    </recommendedName>
</protein>
<accession>A0A8D8QIT6</accession>
<evidence type="ECO:0000313" key="2">
    <source>
        <dbReference type="EMBL" id="CAG6632317.1"/>
    </source>
</evidence>
<feature type="compositionally biased region" description="Polar residues" evidence="1">
    <location>
        <begin position="395"/>
        <end position="416"/>
    </location>
</feature>
<feature type="region of interest" description="Disordered" evidence="1">
    <location>
        <begin position="359"/>
        <end position="419"/>
    </location>
</feature>
<name>A0A8D8QIT6_9HEMI</name>
<dbReference type="AlphaFoldDB" id="A0A8D8QIT6"/>
<feature type="region of interest" description="Disordered" evidence="1">
    <location>
        <begin position="438"/>
        <end position="489"/>
    </location>
</feature>
<feature type="compositionally biased region" description="Acidic residues" evidence="1">
    <location>
        <begin position="479"/>
        <end position="489"/>
    </location>
</feature>
<feature type="compositionally biased region" description="Basic and acidic residues" evidence="1">
    <location>
        <begin position="376"/>
        <end position="393"/>
    </location>
</feature>
<feature type="region of interest" description="Disordered" evidence="1">
    <location>
        <begin position="1"/>
        <end position="46"/>
    </location>
</feature>
<dbReference type="EMBL" id="HBUF01079373">
    <property type="protein sequence ID" value="CAG6632317.1"/>
    <property type="molecule type" value="Transcribed_RNA"/>
</dbReference>
<proteinExistence type="predicted"/>
<reference evidence="2" key="1">
    <citation type="submission" date="2021-05" db="EMBL/GenBank/DDBJ databases">
        <authorList>
            <person name="Alioto T."/>
            <person name="Alioto T."/>
            <person name="Gomez Garrido J."/>
        </authorList>
    </citation>
    <scope>NUCLEOTIDE SEQUENCE</scope>
</reference>